<keyword evidence="13" id="KW-1185">Reference proteome</keyword>
<evidence type="ECO:0000259" key="11">
    <source>
        <dbReference type="PROSITE" id="PS51208"/>
    </source>
</evidence>
<dbReference type="SUPFAM" id="SSF103515">
    <property type="entry name" value="Autotransporter"/>
    <property type="match status" value="1"/>
</dbReference>
<evidence type="ECO:0000256" key="8">
    <source>
        <dbReference type="ARBA" id="ARBA00022729"/>
    </source>
</evidence>
<evidence type="ECO:0000256" key="6">
    <source>
        <dbReference type="ARBA" id="ARBA00022525"/>
    </source>
</evidence>
<keyword evidence="8" id="KW-0732">Signal</keyword>
<dbReference type="Gene3D" id="2.40.128.130">
    <property type="entry name" value="Autotransporter beta-domain"/>
    <property type="match status" value="1"/>
</dbReference>
<protein>
    <submittedName>
        <fullName evidence="12">Autotransporter domain-containing protein</fullName>
    </submittedName>
</protein>
<dbReference type="EMBL" id="CP060791">
    <property type="protein sequence ID" value="QVE48821.1"/>
    <property type="molecule type" value="Genomic_DNA"/>
</dbReference>
<reference evidence="12 13" key="1">
    <citation type="submission" date="2020-08" db="EMBL/GenBank/DDBJ databases">
        <title>Isolation and characterization of novel Chlamydia from Siamese crocodiles (Crocodylus siamensis).</title>
        <authorList>
            <person name="Sariya L."/>
        </authorList>
    </citation>
    <scope>NUCLEOTIDE SEQUENCE [LARGE SCALE GENOMIC DNA]</scope>
    <source>
        <strain evidence="12 13">No. 12</strain>
    </source>
</reference>
<gene>
    <name evidence="12" type="ORF">H9Q19_03820</name>
</gene>
<keyword evidence="10" id="KW-0998">Cell outer membrane</keyword>
<name>A0ABX8CFS2_9CHLA</name>
<evidence type="ECO:0000256" key="5">
    <source>
        <dbReference type="ARBA" id="ARBA00022512"/>
    </source>
</evidence>
<evidence type="ECO:0000256" key="1">
    <source>
        <dbReference type="ARBA" id="ARBA00004191"/>
    </source>
</evidence>
<evidence type="ECO:0000256" key="7">
    <source>
        <dbReference type="ARBA" id="ARBA00022692"/>
    </source>
</evidence>
<dbReference type="InterPro" id="IPR036709">
    <property type="entry name" value="Autotransporte_beta_dom_sf"/>
</dbReference>
<dbReference type="NCBIfam" id="TIGR01376">
    <property type="entry name" value="POMP_repeat"/>
    <property type="match status" value="3"/>
</dbReference>
<organism evidence="12 13">
    <name type="scientific">Chlamydia crocodili</name>
    <dbReference type="NCBI Taxonomy" id="2766982"/>
    <lineage>
        <taxon>Bacteria</taxon>
        <taxon>Pseudomonadati</taxon>
        <taxon>Chlamydiota</taxon>
        <taxon>Chlamydiia</taxon>
        <taxon>Chlamydiales</taxon>
        <taxon>Chlamydiaceae</taxon>
        <taxon>Chlamydia/Chlamydophila group</taxon>
        <taxon>Chlamydia</taxon>
    </lineage>
</organism>
<evidence type="ECO:0000256" key="10">
    <source>
        <dbReference type="ARBA" id="ARBA00023237"/>
    </source>
</evidence>
<evidence type="ECO:0000313" key="12">
    <source>
        <dbReference type="EMBL" id="QVE48821.1"/>
    </source>
</evidence>
<keyword evidence="7" id="KW-0812">Transmembrane</keyword>
<dbReference type="InterPro" id="IPR011427">
    <property type="entry name" value="Polymorphic_membr_middle"/>
</dbReference>
<accession>A0ABX8CFS2</accession>
<feature type="domain" description="Autotransporter" evidence="11">
    <location>
        <begin position="660"/>
        <end position="964"/>
    </location>
</feature>
<keyword evidence="9" id="KW-0472">Membrane</keyword>
<proteinExistence type="inferred from homology"/>
<comment type="subcellular location">
    <subcellularLocation>
        <location evidence="2">Cell outer membrane</location>
        <topology evidence="2">Peripheral membrane protein</topology>
        <orientation evidence="2">Extracellular side</orientation>
    </subcellularLocation>
    <subcellularLocation>
        <location evidence="1">Secreted</location>
        <location evidence="1">Cell wall</location>
    </subcellularLocation>
</comment>
<comment type="similarity">
    <text evidence="3">Belongs to the PMP outer membrane protein family.</text>
</comment>
<dbReference type="SMART" id="SM00869">
    <property type="entry name" value="Autotransporter"/>
    <property type="match status" value="1"/>
</dbReference>
<keyword evidence="6" id="KW-0964">Secreted</keyword>
<keyword evidence="5" id="KW-0134">Cell wall</keyword>
<dbReference type="InterPro" id="IPR003368">
    <property type="entry name" value="POMP_repeat"/>
</dbReference>
<evidence type="ECO:0000256" key="2">
    <source>
        <dbReference type="ARBA" id="ARBA00004416"/>
    </source>
</evidence>
<sequence length="964" mass="104919">MKILPSILFSTYLLTSSFAGLSLVLEASSKKSTCPFQSFGYEQLLCPEIFPDIPDEQNTLEGLSRSTGTITVENYKNIICSQQLSNKSGGVFDAASVILRNITDDIKFISNITAQKGGAIYTTGNCSITENSAKQYFISNQSIAPATTSSSTNYGGAICCGGTLELSKNRGAICFAYNTARIRGGAISSDRDFKISGNSAPILLMNNLAFHLVYVSSGNKTTNAQGGAIYCQNCEISDNSAPVCITSNTSPVGGACHATSTVTIKNNSDLIFFANNSGVCDRPLGAISSGGAISATTIKIEDNSGPICFNNNIVDRNGGALWCQTLTIKNNSSVQFINNRSKWGAAFLIKNNGTCDLSADNGDIIFDNNCGITGNNQLYRNTIHCTTGTTLKVGARKNYCVKFYDPIECVYQSPLVSFNGEEYHEGTILLSGVFVPDSFKGEGNFISYIRNPITIKKGVLAIEDRAGLAVYKITQENSTLRLGNGAILRTNIQATANNQNQTTAGSEFAITSLALNLPSLLQKGAQAPKIWIYPTSTTNSGNTTYTEDNNPVVTLSGPLQLFNSDNEDPYDSLDLSSGITRVPFLYLCDNATKKITATNLDIEAINKAKRYGYQGVWSPYWEEYTTTANTTSAETTNTSHRILYADWTPTGYIPNPKYKTPLIANALWGSVYSTLSGMRTLPSPIANPNYFELGGQGLLMTVHQRNRLGICGFHMESAGYAATSSAATETNHKISLAFSQQMLHIKEHATSNKVSSKNYFGGIQLRLPWLEDALVTTGSLAYNYGDHTAKHFYSDNNKDSEGYFYSHTFGASLNCILNLSPINNAFSVSPFIEALAFRATLSSFIEQGDFARKFTVNRPLETITLPIGIVMQWKRDVHLPTIWQVQLAYHPVVYRHYPKVLTTLLASSGTWPSLGTPITRHALAYKIGNETKIFSHLKIFLNYQGEFSSSTFSNYLKAGSALTF</sequence>
<keyword evidence="4" id="KW-1134">Transmembrane beta strand</keyword>
<dbReference type="PROSITE" id="PS51208">
    <property type="entry name" value="AUTOTRANSPORTER"/>
    <property type="match status" value="1"/>
</dbReference>
<dbReference type="Pfam" id="PF07548">
    <property type="entry name" value="ChlamPMP_M"/>
    <property type="match status" value="1"/>
</dbReference>
<dbReference type="Pfam" id="PF03797">
    <property type="entry name" value="Autotransporter"/>
    <property type="match status" value="1"/>
</dbReference>
<evidence type="ECO:0000256" key="9">
    <source>
        <dbReference type="ARBA" id="ARBA00023136"/>
    </source>
</evidence>
<evidence type="ECO:0000256" key="4">
    <source>
        <dbReference type="ARBA" id="ARBA00022452"/>
    </source>
</evidence>
<dbReference type="Proteomes" id="UP000680625">
    <property type="component" value="Chromosome"/>
</dbReference>
<evidence type="ECO:0000313" key="13">
    <source>
        <dbReference type="Proteomes" id="UP000680625"/>
    </source>
</evidence>
<dbReference type="GeneID" id="301704728"/>
<dbReference type="Pfam" id="PF02415">
    <property type="entry name" value="Chlam_PMP"/>
    <property type="match status" value="2"/>
</dbReference>
<evidence type="ECO:0000256" key="3">
    <source>
        <dbReference type="ARBA" id="ARBA00007542"/>
    </source>
</evidence>
<dbReference type="RefSeq" id="WP_213240462.1">
    <property type="nucleotide sequence ID" value="NZ_CP060791.1"/>
</dbReference>
<dbReference type="InterPro" id="IPR005546">
    <property type="entry name" value="Autotransporte_beta"/>
</dbReference>